<evidence type="ECO:0000313" key="1">
    <source>
        <dbReference type="EMBL" id="KAE9537340.1"/>
    </source>
</evidence>
<protein>
    <submittedName>
        <fullName evidence="1">Uncharacterized protein</fullName>
    </submittedName>
</protein>
<keyword evidence="2" id="KW-1185">Reference proteome</keyword>
<evidence type="ECO:0000313" key="2">
    <source>
        <dbReference type="Proteomes" id="UP000475862"/>
    </source>
</evidence>
<sequence>MLQFRTSRVISDGKVNILGSLYRSKVKIFQQFSKNSIFYIVVTKKLITLFIDSGNFRISMFQVQIFTKNVKTEKIYKKFCSLKYIHFFVFISIRLKKFHKLEFSLHNLIFKIFRLFKCYLYAFEMFFLISYTYNDSKIIRIHMRNFFLLAFELSKLETYTSCLNWHFLFMADKSFSSRICYYIHSIHLTVNLTLKFSYVLKNSFEVRIFRLLPQGCFKIKSIKLCRCNGLCRLKIFIASRWMGGRLCLLHTVKRHNKQYLKLKIKLDFEKSVWVWLDTFPRELLNDLNVYENKSSLIISICYTLAKNKNKDTNSGELYLRFHVTTFDDPFQLCPALYISTQQTFNKTTKGFMIINILFNTYRVRLICKNEREKLKQASIE</sequence>
<comment type="caution">
    <text evidence="1">The sequence shown here is derived from an EMBL/GenBank/DDBJ whole genome shotgun (WGS) entry which is preliminary data.</text>
</comment>
<dbReference type="AlphaFoldDB" id="A0A6G0TQU1"/>
<name>A0A6G0TQU1_APHGL</name>
<dbReference type="Proteomes" id="UP000475862">
    <property type="component" value="Unassembled WGS sequence"/>
</dbReference>
<reference evidence="1 2" key="1">
    <citation type="submission" date="2019-08" db="EMBL/GenBank/DDBJ databases">
        <title>The genome of the soybean aphid Biotype 1, its phylome, world population structure and adaptation to the North American continent.</title>
        <authorList>
            <person name="Giordano R."/>
            <person name="Donthu R.K."/>
            <person name="Hernandez A.G."/>
            <person name="Wright C.L."/>
            <person name="Zimin A.V."/>
        </authorList>
    </citation>
    <scope>NUCLEOTIDE SEQUENCE [LARGE SCALE GENOMIC DNA]</scope>
    <source>
        <tissue evidence="1">Whole aphids</tissue>
    </source>
</reference>
<gene>
    <name evidence="1" type="ORF">AGLY_006363</name>
</gene>
<organism evidence="1 2">
    <name type="scientific">Aphis glycines</name>
    <name type="common">Soybean aphid</name>
    <dbReference type="NCBI Taxonomy" id="307491"/>
    <lineage>
        <taxon>Eukaryota</taxon>
        <taxon>Metazoa</taxon>
        <taxon>Ecdysozoa</taxon>
        <taxon>Arthropoda</taxon>
        <taxon>Hexapoda</taxon>
        <taxon>Insecta</taxon>
        <taxon>Pterygota</taxon>
        <taxon>Neoptera</taxon>
        <taxon>Paraneoptera</taxon>
        <taxon>Hemiptera</taxon>
        <taxon>Sternorrhyncha</taxon>
        <taxon>Aphidomorpha</taxon>
        <taxon>Aphidoidea</taxon>
        <taxon>Aphididae</taxon>
        <taxon>Aphidini</taxon>
        <taxon>Aphis</taxon>
        <taxon>Aphis</taxon>
    </lineage>
</organism>
<accession>A0A6G0TQU1</accession>
<proteinExistence type="predicted"/>
<dbReference type="EMBL" id="VYZN01000018">
    <property type="protein sequence ID" value="KAE9537340.1"/>
    <property type="molecule type" value="Genomic_DNA"/>
</dbReference>